<feature type="compositionally biased region" description="Acidic residues" evidence="1">
    <location>
        <begin position="59"/>
        <end position="75"/>
    </location>
</feature>
<feature type="region of interest" description="Disordered" evidence="1">
    <location>
        <begin position="45"/>
        <end position="85"/>
    </location>
</feature>
<feature type="region of interest" description="Disordered" evidence="1">
    <location>
        <begin position="1"/>
        <end position="21"/>
    </location>
</feature>
<proteinExistence type="predicted"/>
<name>A0A3M7CN75_HORWE</name>
<evidence type="ECO:0000313" key="2">
    <source>
        <dbReference type="EMBL" id="RMY53087.1"/>
    </source>
</evidence>
<gene>
    <name evidence="2" type="ORF">D0865_05444</name>
</gene>
<reference evidence="2 3" key="1">
    <citation type="journal article" date="2018" name="BMC Genomics">
        <title>Genomic evidence for intraspecific hybridization in a clonal and extremely halotolerant yeast.</title>
        <authorList>
            <person name="Gostincar C."/>
            <person name="Stajich J.E."/>
            <person name="Zupancic J."/>
            <person name="Zalar P."/>
            <person name="Gunde-Cimerman N."/>
        </authorList>
    </citation>
    <scope>NUCLEOTIDE SEQUENCE [LARGE SCALE GENOMIC DNA]</scope>
    <source>
        <strain evidence="2 3">EXF-151</strain>
    </source>
</reference>
<feature type="compositionally biased region" description="Pro residues" evidence="1">
    <location>
        <begin position="1"/>
        <end position="11"/>
    </location>
</feature>
<dbReference type="Proteomes" id="UP000270230">
    <property type="component" value="Unassembled WGS sequence"/>
</dbReference>
<feature type="compositionally biased region" description="Basic and acidic residues" evidence="1">
    <location>
        <begin position="45"/>
        <end position="58"/>
    </location>
</feature>
<dbReference type="AlphaFoldDB" id="A0A3M7CN75"/>
<dbReference type="OrthoDB" id="3928094at2759"/>
<dbReference type="EMBL" id="QWIN01000362">
    <property type="protein sequence ID" value="RMY53087.1"/>
    <property type="molecule type" value="Genomic_DNA"/>
</dbReference>
<comment type="caution">
    <text evidence="2">The sequence shown here is derived from an EMBL/GenBank/DDBJ whole genome shotgun (WGS) entry which is preliminary data.</text>
</comment>
<protein>
    <submittedName>
        <fullName evidence="2">Uncharacterized protein</fullName>
    </submittedName>
</protein>
<accession>A0A3M7CN75</accession>
<organism evidence="2 3">
    <name type="scientific">Hortaea werneckii</name>
    <name type="common">Black yeast</name>
    <name type="synonym">Cladosporium werneckii</name>
    <dbReference type="NCBI Taxonomy" id="91943"/>
    <lineage>
        <taxon>Eukaryota</taxon>
        <taxon>Fungi</taxon>
        <taxon>Dikarya</taxon>
        <taxon>Ascomycota</taxon>
        <taxon>Pezizomycotina</taxon>
        <taxon>Dothideomycetes</taxon>
        <taxon>Dothideomycetidae</taxon>
        <taxon>Mycosphaerellales</taxon>
        <taxon>Teratosphaeriaceae</taxon>
        <taxon>Hortaea</taxon>
    </lineage>
</organism>
<sequence>MESVAPQPPVLGGPEGPMSGYVNVVRADQHWDQPDFDRFDWKTYESSKARNVENRGGDENEDEDEDDYDEGEPEIEGSRLHDVGRMMVNVTSLVPAT</sequence>
<evidence type="ECO:0000313" key="3">
    <source>
        <dbReference type="Proteomes" id="UP000270230"/>
    </source>
</evidence>
<evidence type="ECO:0000256" key="1">
    <source>
        <dbReference type="SAM" id="MobiDB-lite"/>
    </source>
</evidence>